<gene>
    <name evidence="1" type="ORF">GCM10019016_131520</name>
</gene>
<organism evidence="1 2">
    <name type="scientific">Streptomyces prasinosporus</name>
    <dbReference type="NCBI Taxonomy" id="68256"/>
    <lineage>
        <taxon>Bacteria</taxon>
        <taxon>Bacillati</taxon>
        <taxon>Actinomycetota</taxon>
        <taxon>Actinomycetes</taxon>
        <taxon>Kitasatosporales</taxon>
        <taxon>Streptomycetaceae</taxon>
        <taxon>Streptomyces</taxon>
        <taxon>Streptomyces albogriseolus group</taxon>
    </lineage>
</organism>
<keyword evidence="2" id="KW-1185">Reference proteome</keyword>
<evidence type="ECO:0000313" key="2">
    <source>
        <dbReference type="Proteomes" id="UP001501455"/>
    </source>
</evidence>
<sequence>MSRELIRQCALDIPDVQGMHSVFEVGLWPGWQLPQDFLKHIAGVSDVLEGTATA</sequence>
<dbReference type="RefSeq" id="WP_193459172.1">
    <property type="nucleotide sequence ID" value="NZ_BAAAXF010000088.1"/>
</dbReference>
<dbReference type="Proteomes" id="UP001501455">
    <property type="component" value="Unassembled WGS sequence"/>
</dbReference>
<evidence type="ECO:0000313" key="1">
    <source>
        <dbReference type="EMBL" id="GAA3506037.1"/>
    </source>
</evidence>
<protein>
    <submittedName>
        <fullName evidence="1">Uncharacterized protein</fullName>
    </submittedName>
</protein>
<name>A0ABP6UHC2_9ACTN</name>
<dbReference type="EMBL" id="BAAAXF010000088">
    <property type="protein sequence ID" value="GAA3506037.1"/>
    <property type="molecule type" value="Genomic_DNA"/>
</dbReference>
<comment type="caution">
    <text evidence="1">The sequence shown here is derived from an EMBL/GenBank/DDBJ whole genome shotgun (WGS) entry which is preliminary data.</text>
</comment>
<proteinExistence type="predicted"/>
<reference evidence="2" key="1">
    <citation type="journal article" date="2019" name="Int. J. Syst. Evol. Microbiol.">
        <title>The Global Catalogue of Microorganisms (GCM) 10K type strain sequencing project: providing services to taxonomists for standard genome sequencing and annotation.</title>
        <authorList>
            <consortium name="The Broad Institute Genomics Platform"/>
            <consortium name="The Broad Institute Genome Sequencing Center for Infectious Disease"/>
            <person name="Wu L."/>
            <person name="Ma J."/>
        </authorList>
    </citation>
    <scope>NUCLEOTIDE SEQUENCE [LARGE SCALE GENOMIC DNA]</scope>
    <source>
        <strain evidence="2">JCM 4816</strain>
    </source>
</reference>
<accession>A0ABP6UHC2</accession>